<organism evidence="2 3">
    <name type="scientific">Rhododendron griersonianum</name>
    <dbReference type="NCBI Taxonomy" id="479676"/>
    <lineage>
        <taxon>Eukaryota</taxon>
        <taxon>Viridiplantae</taxon>
        <taxon>Streptophyta</taxon>
        <taxon>Embryophyta</taxon>
        <taxon>Tracheophyta</taxon>
        <taxon>Spermatophyta</taxon>
        <taxon>Magnoliopsida</taxon>
        <taxon>eudicotyledons</taxon>
        <taxon>Gunneridae</taxon>
        <taxon>Pentapetalae</taxon>
        <taxon>asterids</taxon>
        <taxon>Ericales</taxon>
        <taxon>Ericaceae</taxon>
        <taxon>Ericoideae</taxon>
        <taxon>Rhodoreae</taxon>
        <taxon>Rhododendron</taxon>
    </lineage>
</organism>
<dbReference type="InterPro" id="IPR009646">
    <property type="entry name" value="Root_cap"/>
</dbReference>
<name>A0AAV6IMB4_9ERIC</name>
<keyword evidence="3" id="KW-1185">Reference proteome</keyword>
<evidence type="ECO:0000313" key="3">
    <source>
        <dbReference type="Proteomes" id="UP000823749"/>
    </source>
</evidence>
<proteinExistence type="predicted"/>
<dbReference type="Proteomes" id="UP000823749">
    <property type="component" value="Chromosome 10"/>
</dbReference>
<feature type="signal peptide" evidence="1">
    <location>
        <begin position="1"/>
        <end position="24"/>
    </location>
</feature>
<evidence type="ECO:0000256" key="1">
    <source>
        <dbReference type="SAM" id="SignalP"/>
    </source>
</evidence>
<accession>A0AAV6IMB4</accession>
<protein>
    <recommendedName>
        <fullName evidence="4">Root cap</fullName>
    </recommendedName>
</protein>
<reference evidence="2" key="1">
    <citation type="submission" date="2020-08" db="EMBL/GenBank/DDBJ databases">
        <title>Plant Genome Project.</title>
        <authorList>
            <person name="Zhang R.-G."/>
        </authorList>
    </citation>
    <scope>NUCLEOTIDE SEQUENCE</scope>
    <source>
        <strain evidence="2">WSP0</strain>
        <tissue evidence="2">Leaf</tissue>
    </source>
</reference>
<evidence type="ECO:0008006" key="4">
    <source>
        <dbReference type="Google" id="ProtNLM"/>
    </source>
</evidence>
<gene>
    <name evidence="2" type="ORF">RHGRI_030284</name>
</gene>
<sequence length="361" mass="38793">MSTATHVSLLVLLLAASLHIRCLADPYGNPSPPSPPPGSAVSGKTFPGTFPCGMGTKCGGANGKAFACPQQCPDVKPSNPNQKGCSVDCTSQKCEAVCKGLGANCNGRGAGCQDPRFIGGDGIMFYFHGKKNEHFSLVSDYGLQVNARFIGRRPTGRSRDNTWIQGLGLMFGSNSFTLEANKVAQWDDQVDQLRFTYNGMPLSIPPVHLSAWTAPDKLLAVERTANCNRVTVVLPGLVEMLVNVVPVTKEDDRIHKYQIPSDDCFAHLEVQFKFSHLSEGVEGVLGQTYRPGFKNPVKRGVPMPVMGGEDKFKTSSLASADCKRCIFATDASAANPLELDPSMTVDCTSKMSNGRGIACRR</sequence>
<comment type="caution">
    <text evidence="2">The sequence shown here is derived from an EMBL/GenBank/DDBJ whole genome shotgun (WGS) entry which is preliminary data.</text>
</comment>
<dbReference type="PANTHER" id="PTHR31656">
    <property type="entry name" value="ROOT CAP DOMAIN-CONTAINING PROTEIN"/>
    <property type="match status" value="1"/>
</dbReference>
<feature type="chain" id="PRO_5043608016" description="Root cap" evidence="1">
    <location>
        <begin position="25"/>
        <end position="361"/>
    </location>
</feature>
<evidence type="ECO:0000313" key="2">
    <source>
        <dbReference type="EMBL" id="KAG5529856.1"/>
    </source>
</evidence>
<keyword evidence="1" id="KW-0732">Signal</keyword>
<dbReference type="EMBL" id="JACTNZ010000010">
    <property type="protein sequence ID" value="KAG5529856.1"/>
    <property type="molecule type" value="Genomic_DNA"/>
</dbReference>
<dbReference type="Pfam" id="PF06830">
    <property type="entry name" value="Root_cap"/>
    <property type="match status" value="1"/>
</dbReference>
<dbReference type="AlphaFoldDB" id="A0AAV6IMB4"/>